<keyword evidence="13" id="KW-0677">Repeat</keyword>
<feature type="site" description="Important for interaction with phosphotyrosine-binding proteins" evidence="32">
    <location>
        <position position="837"/>
    </location>
</feature>
<dbReference type="Pfam" id="PF25305">
    <property type="entry name" value="Ig_PDGFR_d4"/>
    <property type="match status" value="1"/>
</dbReference>
<dbReference type="PROSITE" id="PS50067">
    <property type="entry name" value="KINESIN_MOTOR_2"/>
    <property type="match status" value="1"/>
</dbReference>
<comment type="caution">
    <text evidence="43">The sequence shown here is derived from an EMBL/GenBank/DDBJ whole genome shotgun (WGS) entry which is preliminary data.</text>
</comment>
<dbReference type="CDD" id="cd01372">
    <property type="entry name" value="KISc_KIF4"/>
    <property type="match status" value="1"/>
</dbReference>
<dbReference type="GO" id="GO:0005886">
    <property type="term" value="C:plasma membrane"/>
    <property type="evidence" value="ECO:0007669"/>
    <property type="project" value="UniProtKB-SubCell"/>
</dbReference>
<keyword evidence="44" id="KW-1185">Reference proteome</keyword>
<dbReference type="Gene3D" id="1.10.510.10">
    <property type="entry name" value="Transferase(Phosphotransferase) domain 1"/>
    <property type="match status" value="1"/>
</dbReference>
<keyword evidence="8" id="KW-0963">Cytoplasm</keyword>
<keyword evidence="15" id="KW-0418">Kinase</keyword>
<comment type="similarity">
    <text evidence="5">Belongs to the protein kinase superfamily. TKL Ser/Thr protein kinase family. ROCO subfamily.</text>
</comment>
<accession>A0A3N0XUJ4</accession>
<evidence type="ECO:0000256" key="5">
    <source>
        <dbReference type="ARBA" id="ARBA00008171"/>
    </source>
</evidence>
<feature type="domain" description="Kinesin motor" evidence="41">
    <location>
        <begin position="982"/>
        <end position="1310"/>
    </location>
</feature>
<dbReference type="GO" id="GO:0007169">
    <property type="term" value="P:cell surface receptor protein tyrosine kinase signaling pathway"/>
    <property type="evidence" value="ECO:0007669"/>
    <property type="project" value="InterPro"/>
</dbReference>
<dbReference type="SUPFAM" id="SSF52540">
    <property type="entry name" value="P-loop containing nucleoside triphosphate hydrolases"/>
    <property type="match status" value="1"/>
</dbReference>
<dbReference type="GO" id="GO:0008017">
    <property type="term" value="F:microtubule binding"/>
    <property type="evidence" value="ECO:0007669"/>
    <property type="project" value="InterPro"/>
</dbReference>
<feature type="transmembrane region" description="Helical" evidence="39">
    <location>
        <begin position="496"/>
        <end position="518"/>
    </location>
</feature>
<dbReference type="GO" id="GO:0046872">
    <property type="term" value="F:metal ion binding"/>
    <property type="evidence" value="ECO:0007669"/>
    <property type="project" value="UniProtKB-KW"/>
</dbReference>
<feature type="compositionally biased region" description="Basic and acidic residues" evidence="38">
    <location>
        <begin position="919"/>
        <end position="932"/>
    </location>
</feature>
<dbReference type="GO" id="GO:0005874">
    <property type="term" value="C:microtubule"/>
    <property type="evidence" value="ECO:0007669"/>
    <property type="project" value="UniProtKB-KW"/>
</dbReference>
<comment type="subcellular location">
    <subcellularLocation>
        <location evidence="4">Cell membrane</location>
        <topology evidence="4">Single-pass type I membrane protein</topology>
    </subcellularLocation>
    <subcellularLocation>
        <location evidence="3">Cytoplasm</location>
        <location evidence="3">Cytoskeleton</location>
    </subcellularLocation>
    <subcellularLocation>
        <location evidence="2">Nucleus</location>
    </subcellularLocation>
</comment>
<dbReference type="InterPro" id="IPR013098">
    <property type="entry name" value="Ig_I-set"/>
</dbReference>
<dbReference type="GO" id="GO:0048731">
    <property type="term" value="P:system development"/>
    <property type="evidence" value="ECO:0007669"/>
    <property type="project" value="UniProtKB-ARBA"/>
</dbReference>
<evidence type="ECO:0000256" key="25">
    <source>
        <dbReference type="ARBA" id="ARBA00023212"/>
    </source>
</evidence>
<evidence type="ECO:0000256" key="26">
    <source>
        <dbReference type="ARBA" id="ARBA00023242"/>
    </source>
</evidence>
<dbReference type="PANTHER" id="PTHR47969">
    <property type="entry name" value="CHROMOSOME-ASSOCIATED KINESIN KIF4A-RELATED"/>
    <property type="match status" value="1"/>
</dbReference>
<evidence type="ECO:0000256" key="2">
    <source>
        <dbReference type="ARBA" id="ARBA00004123"/>
    </source>
</evidence>
<dbReference type="SMART" id="SM00409">
    <property type="entry name" value="IG"/>
    <property type="match status" value="5"/>
</dbReference>
<dbReference type="FunFam" id="3.40.850.10:FF:000038">
    <property type="entry name" value="chromosome-associated kinesin KIF4A"/>
    <property type="match status" value="1"/>
</dbReference>
<dbReference type="InterPro" id="IPR003599">
    <property type="entry name" value="Ig_sub"/>
</dbReference>
<evidence type="ECO:0000256" key="27">
    <source>
        <dbReference type="ARBA" id="ARBA00023319"/>
    </source>
</evidence>
<keyword evidence="26" id="KW-0539">Nucleus</keyword>
<feature type="region of interest" description="Disordered" evidence="38">
    <location>
        <begin position="2010"/>
        <end position="2076"/>
    </location>
</feature>
<keyword evidence="22 34" id="KW-1015">Disulfide bond</keyword>
<evidence type="ECO:0000256" key="21">
    <source>
        <dbReference type="ARBA" id="ARBA00023137"/>
    </source>
</evidence>
<evidence type="ECO:0000256" key="12">
    <source>
        <dbReference type="ARBA" id="ARBA00022723"/>
    </source>
</evidence>
<keyword evidence="17" id="KW-0408">Iron</keyword>
<feature type="domain" description="Ig-like" evidence="42">
    <location>
        <begin position="397"/>
        <end position="483"/>
    </location>
</feature>
<dbReference type="InterPro" id="IPR030658">
    <property type="entry name" value="CSF-1_receptor"/>
</dbReference>
<dbReference type="InterPro" id="IPR001824">
    <property type="entry name" value="Tyr_kinase_rcpt_3_CS"/>
</dbReference>
<dbReference type="SMART" id="SM01114">
    <property type="entry name" value="CXC"/>
    <property type="match status" value="1"/>
</dbReference>
<dbReference type="InterPro" id="IPR011009">
    <property type="entry name" value="Kinase-like_dom_sf"/>
</dbReference>
<dbReference type="InterPro" id="IPR001245">
    <property type="entry name" value="Ser-Thr/Tyr_kinase_cat_dom"/>
</dbReference>
<dbReference type="GO" id="GO:0005875">
    <property type="term" value="C:microtubule associated complex"/>
    <property type="evidence" value="ECO:0007669"/>
    <property type="project" value="TreeGrafter"/>
</dbReference>
<evidence type="ECO:0000256" key="37">
    <source>
        <dbReference type="SAM" id="Coils"/>
    </source>
</evidence>
<keyword evidence="14 30" id="KW-0547">Nucleotide-binding</keyword>
<protein>
    <recommendedName>
        <fullName evidence="6">receptor protein-tyrosine kinase</fullName>
        <ecNumber evidence="6">2.7.10.1</ecNumber>
    </recommendedName>
</protein>
<dbReference type="Pfam" id="PF07679">
    <property type="entry name" value="I-set"/>
    <property type="match status" value="1"/>
</dbReference>
<keyword evidence="19 37" id="KW-0175">Coiled coil</keyword>
<dbReference type="Pfam" id="PF00225">
    <property type="entry name" value="Kinesin"/>
    <property type="match status" value="1"/>
</dbReference>
<dbReference type="GO" id="GO:0004714">
    <property type="term" value="F:transmembrane receptor protein tyrosine kinase activity"/>
    <property type="evidence" value="ECO:0007669"/>
    <property type="project" value="UniProtKB-EC"/>
</dbReference>
<dbReference type="GO" id="GO:0005634">
    <property type="term" value="C:nucleus"/>
    <property type="evidence" value="ECO:0007669"/>
    <property type="project" value="UniProtKB-SubCell"/>
</dbReference>
<evidence type="ECO:0000256" key="10">
    <source>
        <dbReference type="ARBA" id="ARBA00022679"/>
    </source>
</evidence>
<evidence type="ECO:0000256" key="4">
    <source>
        <dbReference type="ARBA" id="ARBA00004251"/>
    </source>
</evidence>
<feature type="compositionally biased region" description="Basic residues" evidence="38">
    <location>
        <begin position="908"/>
        <end position="918"/>
    </location>
</feature>
<dbReference type="PROSITE" id="PS50011">
    <property type="entry name" value="PROTEIN_KINASE_DOM"/>
    <property type="match status" value="1"/>
</dbReference>
<feature type="disulfide bond" evidence="34">
    <location>
        <begin position="398"/>
        <end position="465"/>
    </location>
</feature>
<feature type="compositionally biased region" description="Basic and acidic residues" evidence="38">
    <location>
        <begin position="2156"/>
        <end position="2177"/>
    </location>
</feature>
<keyword evidence="31" id="KW-0460">Magnesium</keyword>
<evidence type="ECO:0000256" key="35">
    <source>
        <dbReference type="PROSITE-ProRule" id="PRU00283"/>
    </source>
</evidence>
<dbReference type="Pfam" id="PF07714">
    <property type="entry name" value="PK_Tyr_Ser-Thr"/>
    <property type="match status" value="1"/>
</dbReference>
<keyword evidence="16 30" id="KW-0067">ATP-binding</keyword>
<dbReference type="SMART" id="SM00129">
    <property type="entry name" value="KISc"/>
    <property type="match status" value="1"/>
</dbReference>
<keyword evidence="9" id="KW-0597">Phosphoprotein</keyword>
<feature type="binding site" evidence="31">
    <location>
        <position position="697"/>
    </location>
    <ligand>
        <name>Mg(2+)</name>
        <dbReference type="ChEBI" id="CHEBI:18420"/>
    </ligand>
</feature>
<comment type="cofactor">
    <cofactor evidence="28">
        <name>[2Fe-2S] cluster</name>
        <dbReference type="ChEBI" id="CHEBI:190135"/>
    </cofactor>
</comment>
<dbReference type="SUPFAM" id="SSF56112">
    <property type="entry name" value="Protein kinase-like (PK-like)"/>
    <property type="match status" value="1"/>
</dbReference>
<evidence type="ECO:0000256" key="13">
    <source>
        <dbReference type="ARBA" id="ARBA00022737"/>
    </source>
</evidence>
<dbReference type="PROSITE" id="PS00107">
    <property type="entry name" value="PROTEIN_KINASE_ATP"/>
    <property type="match status" value="1"/>
</dbReference>
<keyword evidence="7" id="KW-1003">Cell membrane</keyword>
<dbReference type="PRINTS" id="PR00380">
    <property type="entry name" value="KINESINHEAVY"/>
</dbReference>
<feature type="region of interest" description="Disordered" evidence="38">
    <location>
        <begin position="2120"/>
        <end position="2194"/>
    </location>
</feature>
<evidence type="ECO:0000256" key="8">
    <source>
        <dbReference type="ARBA" id="ARBA00022490"/>
    </source>
</evidence>
<evidence type="ECO:0000256" key="39">
    <source>
        <dbReference type="SAM" id="Phobius"/>
    </source>
</evidence>
<evidence type="ECO:0000256" key="28">
    <source>
        <dbReference type="ARBA" id="ARBA00034078"/>
    </source>
</evidence>
<dbReference type="PROSITE" id="PS00411">
    <property type="entry name" value="KINESIN_MOTOR_1"/>
    <property type="match status" value="1"/>
</dbReference>
<dbReference type="GO" id="GO:0005829">
    <property type="term" value="C:cytosol"/>
    <property type="evidence" value="ECO:0007669"/>
    <property type="project" value="UniProtKB-ARBA"/>
</dbReference>
<evidence type="ECO:0000256" key="29">
    <source>
        <dbReference type="PIRSR" id="PIRSR000615-1"/>
    </source>
</evidence>
<feature type="binding site" evidence="30">
    <location>
        <begin position="569"/>
        <end position="576"/>
    </location>
    <ligand>
        <name>ATP</name>
        <dbReference type="ChEBI" id="CHEBI:30616"/>
    </ligand>
</feature>
<dbReference type="Gene3D" id="2.60.40.10">
    <property type="entry name" value="Immunoglobulins"/>
    <property type="match status" value="5"/>
</dbReference>
<dbReference type="InterPro" id="IPR036179">
    <property type="entry name" value="Ig-like_dom_sf"/>
</dbReference>
<reference evidence="43 44" key="1">
    <citation type="submission" date="2018-10" db="EMBL/GenBank/DDBJ databases">
        <title>Genome assembly for a Yunnan-Guizhou Plateau 3E fish, Anabarilius grahami (Regan), and its evolutionary and genetic applications.</title>
        <authorList>
            <person name="Jiang W."/>
        </authorList>
    </citation>
    <scope>NUCLEOTIDE SEQUENCE [LARGE SCALE GENOMIC DNA]</scope>
    <source>
        <strain evidence="43">AG-KIZ</strain>
        <tissue evidence="43">Muscle</tissue>
    </source>
</reference>
<feature type="binding site" evidence="31">
    <location>
        <position position="541"/>
    </location>
    <ligand>
        <name>Mg(2+)</name>
        <dbReference type="ChEBI" id="CHEBI:18420"/>
    </ligand>
</feature>
<dbReference type="GO" id="GO:0051231">
    <property type="term" value="P:spindle elongation"/>
    <property type="evidence" value="ECO:0007669"/>
    <property type="project" value="TreeGrafter"/>
</dbReference>
<evidence type="ECO:0000259" key="41">
    <source>
        <dbReference type="PROSITE" id="PS50067"/>
    </source>
</evidence>
<dbReference type="FunFam" id="3.30.200.20:FF:000619">
    <property type="entry name" value="macrophage colony-stimulating factor 1 receptor isoform X2"/>
    <property type="match status" value="1"/>
</dbReference>
<keyword evidence="23 35" id="KW-0505">Motor protein</keyword>
<evidence type="ECO:0000256" key="7">
    <source>
        <dbReference type="ARBA" id="ARBA00022475"/>
    </source>
</evidence>
<keyword evidence="25" id="KW-0206">Cytoskeleton</keyword>
<feature type="binding site" evidence="33">
    <location>
        <begin position="568"/>
        <end position="576"/>
    </location>
    <ligand>
        <name>ATP</name>
        <dbReference type="ChEBI" id="CHEBI:30616"/>
    </ligand>
</feature>
<dbReference type="GO" id="GO:0019955">
    <property type="term" value="F:cytokine binding"/>
    <property type="evidence" value="ECO:0007669"/>
    <property type="project" value="InterPro"/>
</dbReference>
<sequence>MKLNFSPLNQSEMVWSANKRFNLSCDGQADIIWKTRRSSHKKYVDRNVLTVRNPTADHTGTYSCSYKNQTDLYTEIHIYVKDPFKAFTTPTKTHIIEKEGLNYLLDCLVTNPESTDFSLKMENGSAVPSEMNYTADPKRGILIQNLHPSYDGGYVCTVKINGVQKMSDVFQITVRKTAQHPPLLSLPADQYVRIVGETLHIPCHLITQDHSYNITWSSSKKVLNHKKSRNECDGVAQCITALLSIHQVNMSETGNLTCTSHNEAGKSSVAAVLTVVDKPYIKLTSILSSEHKVNRTDVEVMQWDTVKLGVEIDAYPEVEWTFWKTPKSNHTHEETFHQINKSNSYMSTILLRKVRVQENGHYIFTARSASVNASIVFTVHVYQKPNTEIKWENGIATCVAIGYPVPRIQWVQCEDTKTMCRYINTSALELQANQSTLGDDREYEPEQVKSVLPVTNARTNSTFECVATNIAGEDRDSFTYTISYVPGNTSVWSTSVLITVVLSGAFAVVTLWMLILFLKHREAQKYEIQWKIIEANDGNNYTFIDPTQLPYNKKLEFPRNKLKLGQVLGAGAFGKVVQATAYGLVKDETVARVAVKMLKPSARFEEKEALMSELKILNYIGPHENIVNLLGACTQEGPMLMITEYCCHGDLLNFLRQRAETFANTFLGLHSFPEDSNLYKNVTVQKSHSARDLAARNVLVADGYIVKICDFGLARDIMNDLNYVVKGNARLPVKWMSPESIFECLYTVQSDVWSYGVLLWEIFSLGMSPYPNVVIDAQFYKMIKDGYHMPQPDFAPHEMYTMMKMCWSLEPTQRPTFANIREFIANLLPKQSSQWSYCHLQKYTAPGKKQPIRARRSVLAVPIKLLCALITPLSCTARTGVQIQDYRCAAALLMADKQSKLPIPRVAPAHKIKTGKRKKTDDDDKKAKKKELDRARNKTRVNIGAAFPRWRELRVLKGLKTDAELATFLLDNMTKEDEKAIPVRVALRCRPLVPKEINEGCQCCLNFVPAEPQVIVGNDKAFTYDYVFDPTTEQEEVFNTAVSPLLSGLFKGYHATVLAYGQTGSGKTFSMGGTYTSEQENEPTVGVIPRVIQRIYQEKSKCADCEFLLAVSYLEIYNEEILDLLCTSKDKPVISIREDPKDGIKIVGLTEKDVFTAEEMVSCLELGNSARTVGSTAMNAASSRSHAIFTISLEQRRKGEKSDVMVSKLHLVDLAGSERQKKTKAEGDRLKEGISINRGLLSLGNVISALGDESKKGTFVPYRDSKLTRLLQDSLGGNSHTLMIACVSPADSNIEETINTLRYADRARKIKNKPVLNVDPRALEMKRLKQQVQDLQVMLLHARGGVASVLTGYGITFLGSEPAENVSKILEQNRCLQDENSKLSRELSEAVGQTALMFERIIMTEQTNEKLQSKLEELKQHSACKLDLKKVVETLEDQELKENMEVIQNLQQLILDLQSESVGIAATINAMTSGSASPLEAHTDCSTPGGSDTGPTVDVSANPQAKNSPEAYTAQHALRQAQMSKELIELNKVLALKEAFVKKMCQNDSHLEPMQTEYQENVQSLQTAVGSLQKEKEELIHALQSAKKDTNQAKLSEQRRKRLQELEGQITELKKKLQDQSKLLKLKESSVRNVTKLNQEIQAMKSQRVQLMRQMKEDSEKFRQWKQKKDKEVLQLKEKDRKRQYEMLKLERDFQKQASVLRRKTEEAAAANKRLKDALQKRSEVAEKRKDVQNRGAEGVANRVKNWLLNEIEVLVSTEEARRHLQDLLEDRKMLAEEIAQLRQQMEAGERPVAKVRRRTLTISELEGKGELEASISKQVESLETEMGLRSAQIADLQQKVLDADNEGRMKQRWDSITTIVEAKSALKVLMAEVVVSKTTNAKLESELKQERANLLDMQKILCDERKLMSAMDMEHQSHLVEMEQRHQEKVLYLLGQLQSKPVAQEKQEEEVSKREQELMQRLQFQEEEIEKLRELNDQNQKLKDENEQYKQKLHLAQLTSAKKVLSSVNESPDTSFEYVPPKPKPRSYSTARARLQEPIDLDELISPSESEKEEDEWRPEKNDRTRRGSKKSKMNGCACRGRCVNKLCRCRKGKMTCGENCLCDHEKCRNMENRSSVDLTEISDVSKESTAIPEDPTAVSPRDATFFRPPSVPPTKKEIGDMGRLPADLKLEKKPVLAENESDSDDSEAMNNTSSFLRRNKRGLNNFKNSFFSGCTPIREEH</sequence>
<dbReference type="GO" id="GO:0007018">
    <property type="term" value="P:microtubule-based movement"/>
    <property type="evidence" value="ECO:0007669"/>
    <property type="project" value="InterPro"/>
</dbReference>
<dbReference type="GO" id="GO:0051536">
    <property type="term" value="F:iron-sulfur cluster binding"/>
    <property type="evidence" value="ECO:0007669"/>
    <property type="project" value="UniProtKB-KW"/>
</dbReference>
<evidence type="ECO:0000256" key="9">
    <source>
        <dbReference type="ARBA" id="ARBA00022553"/>
    </source>
</evidence>
<dbReference type="GO" id="GO:0007052">
    <property type="term" value="P:mitotic spindle organization"/>
    <property type="evidence" value="ECO:0007669"/>
    <property type="project" value="TreeGrafter"/>
</dbReference>
<evidence type="ECO:0000259" key="42">
    <source>
        <dbReference type="PROSITE" id="PS50835"/>
    </source>
</evidence>
<keyword evidence="27" id="KW-0393">Immunoglobulin domain</keyword>
<dbReference type="InterPro" id="IPR033467">
    <property type="entry name" value="Tesmin/TSO1-like_CXC"/>
</dbReference>
<feature type="disulfide bond" evidence="34">
    <location>
        <begin position="25"/>
        <end position="64"/>
    </location>
</feature>
<evidence type="ECO:0000256" key="16">
    <source>
        <dbReference type="ARBA" id="ARBA00022840"/>
    </source>
</evidence>
<evidence type="ECO:0000259" key="40">
    <source>
        <dbReference type="PROSITE" id="PS50011"/>
    </source>
</evidence>
<feature type="disulfide bond" evidence="34">
    <location>
        <begin position="203"/>
        <end position="258"/>
    </location>
</feature>
<evidence type="ECO:0000256" key="1">
    <source>
        <dbReference type="ARBA" id="ARBA00001966"/>
    </source>
</evidence>
<evidence type="ECO:0000256" key="33">
    <source>
        <dbReference type="PIRSR" id="PIRSR500947-51"/>
    </source>
</evidence>
<dbReference type="Gene3D" id="3.30.200.20">
    <property type="entry name" value="Phosphorylase Kinase, domain 1"/>
    <property type="match status" value="1"/>
</dbReference>
<feature type="binding site" evidence="30">
    <location>
        <begin position="644"/>
        <end position="650"/>
    </location>
    <ligand>
        <name>ATP</name>
        <dbReference type="ChEBI" id="CHEBI:30616"/>
    </ligand>
</feature>
<evidence type="ECO:0000256" key="6">
    <source>
        <dbReference type="ARBA" id="ARBA00011902"/>
    </source>
</evidence>
<dbReference type="OrthoDB" id="3176171at2759"/>
<feature type="coiled-coil region" evidence="37">
    <location>
        <begin position="1555"/>
        <end position="1661"/>
    </location>
</feature>
<evidence type="ECO:0000256" key="3">
    <source>
        <dbReference type="ARBA" id="ARBA00004245"/>
    </source>
</evidence>
<feature type="binding site" evidence="30 36">
    <location>
        <position position="596"/>
    </location>
    <ligand>
        <name>ATP</name>
        <dbReference type="ChEBI" id="CHEBI:30616"/>
    </ligand>
</feature>
<keyword evidence="39" id="KW-0812">Transmembrane</keyword>
<evidence type="ECO:0000256" key="17">
    <source>
        <dbReference type="ARBA" id="ARBA00023004"/>
    </source>
</evidence>
<keyword evidence="12 31" id="KW-0479">Metal-binding</keyword>
<dbReference type="InterPro" id="IPR017441">
    <property type="entry name" value="Protein_kinase_ATP_BS"/>
</dbReference>
<dbReference type="PROSITE" id="PS00240">
    <property type="entry name" value="RECEPTOR_TYR_KIN_III"/>
    <property type="match status" value="1"/>
</dbReference>
<keyword evidence="39" id="KW-1133">Transmembrane helix</keyword>
<dbReference type="FunFam" id="1.10.510.10:FF:001927">
    <property type="entry name" value="Receptor protein-tyrosine kinase"/>
    <property type="match status" value="1"/>
</dbReference>
<comment type="similarity">
    <text evidence="35">Belongs to the TRAFAC class myosin-kinesin ATPase superfamily. Kinesin family.</text>
</comment>
<evidence type="ECO:0000313" key="43">
    <source>
        <dbReference type="EMBL" id="ROJ62488.1"/>
    </source>
</evidence>
<organism evidence="43 44">
    <name type="scientific">Anabarilius grahami</name>
    <name type="common">Kanglang fish</name>
    <name type="synonym">Barilius grahami</name>
    <dbReference type="NCBI Taxonomy" id="495550"/>
    <lineage>
        <taxon>Eukaryota</taxon>
        <taxon>Metazoa</taxon>
        <taxon>Chordata</taxon>
        <taxon>Craniata</taxon>
        <taxon>Vertebrata</taxon>
        <taxon>Euteleostomi</taxon>
        <taxon>Actinopterygii</taxon>
        <taxon>Neopterygii</taxon>
        <taxon>Teleostei</taxon>
        <taxon>Ostariophysi</taxon>
        <taxon>Cypriniformes</taxon>
        <taxon>Xenocyprididae</taxon>
        <taxon>Xenocypridinae</taxon>
        <taxon>Xenocypridinae incertae sedis</taxon>
        <taxon>Anabarilius</taxon>
    </lineage>
</organism>
<dbReference type="SUPFAM" id="SSF48726">
    <property type="entry name" value="Immunoglobulin"/>
    <property type="match status" value="5"/>
</dbReference>
<feature type="disulfide bond" evidence="34">
    <location>
        <begin position="107"/>
        <end position="156"/>
    </location>
</feature>
<comment type="cofactor">
    <cofactor evidence="1">
        <name>[4Fe-4S] cluster</name>
        <dbReference type="ChEBI" id="CHEBI:49883"/>
    </cofactor>
</comment>
<keyword evidence="21" id="KW-0829">Tyrosine-protein kinase</keyword>
<dbReference type="PANTHER" id="PTHR47969:SF15">
    <property type="entry name" value="CHROMOSOME-ASSOCIATED KINESIN KIF4A-RELATED"/>
    <property type="match status" value="1"/>
</dbReference>
<feature type="coiled-coil region" evidence="37">
    <location>
        <begin position="1701"/>
        <end position="1785"/>
    </location>
</feature>
<name>A0A3N0XUJ4_ANAGA</name>
<feature type="binding site" evidence="35">
    <location>
        <begin position="1061"/>
        <end position="1068"/>
    </location>
    <ligand>
        <name>ATP</name>
        <dbReference type="ChEBI" id="CHEBI:30616"/>
    </ligand>
</feature>
<dbReference type="SMART" id="SM00408">
    <property type="entry name" value="IGc2"/>
    <property type="match status" value="2"/>
</dbReference>
<dbReference type="GO" id="GO:0019221">
    <property type="term" value="P:cytokine-mediated signaling pathway"/>
    <property type="evidence" value="ECO:0007669"/>
    <property type="project" value="InterPro"/>
</dbReference>
<keyword evidence="20" id="KW-0238">DNA-binding</keyword>
<evidence type="ECO:0000256" key="15">
    <source>
        <dbReference type="ARBA" id="ARBA00022777"/>
    </source>
</evidence>
<dbReference type="PIRSF" id="PIRSF000615">
    <property type="entry name" value="TyrPK_CSF1-R"/>
    <property type="match status" value="1"/>
</dbReference>
<evidence type="ECO:0000256" key="30">
    <source>
        <dbReference type="PIRSR" id="PIRSR000615-2"/>
    </source>
</evidence>
<evidence type="ECO:0000256" key="38">
    <source>
        <dbReference type="SAM" id="MobiDB-lite"/>
    </source>
</evidence>
<keyword evidence="18" id="KW-0411">Iron-sulfur</keyword>
<feature type="domain" description="Protein kinase" evidence="40">
    <location>
        <begin position="562"/>
        <end position="824"/>
    </location>
</feature>
<keyword evidence="11" id="KW-0493">Microtubule</keyword>
<dbReference type="GO" id="GO:0005524">
    <property type="term" value="F:ATP binding"/>
    <property type="evidence" value="ECO:0007669"/>
    <property type="project" value="UniProtKB-UniRule"/>
</dbReference>
<dbReference type="Pfam" id="PF25764">
    <property type="entry name" value="KIF21A_4th"/>
    <property type="match status" value="1"/>
</dbReference>
<feature type="binding site" evidence="30">
    <location>
        <position position="696"/>
    </location>
    <ligand>
        <name>ATP</name>
        <dbReference type="ChEBI" id="CHEBI:30616"/>
    </ligand>
</feature>
<evidence type="ECO:0000256" key="11">
    <source>
        <dbReference type="ARBA" id="ARBA00022701"/>
    </source>
</evidence>
<dbReference type="InterPro" id="IPR007110">
    <property type="entry name" value="Ig-like_dom"/>
</dbReference>
<evidence type="ECO:0000256" key="24">
    <source>
        <dbReference type="ARBA" id="ARBA00023180"/>
    </source>
</evidence>
<dbReference type="InterPro" id="IPR003598">
    <property type="entry name" value="Ig_sub2"/>
</dbReference>
<dbReference type="EMBL" id="RJVU01059915">
    <property type="protein sequence ID" value="ROJ62488.1"/>
    <property type="molecule type" value="Genomic_DNA"/>
</dbReference>
<evidence type="ECO:0000256" key="23">
    <source>
        <dbReference type="ARBA" id="ARBA00023175"/>
    </source>
</evidence>
<evidence type="ECO:0000313" key="44">
    <source>
        <dbReference type="Proteomes" id="UP000281406"/>
    </source>
</evidence>
<dbReference type="GO" id="GO:0003677">
    <property type="term" value="F:DNA binding"/>
    <property type="evidence" value="ECO:0007669"/>
    <property type="project" value="UniProtKB-KW"/>
</dbReference>
<feature type="active site" description="Proton acceptor" evidence="29">
    <location>
        <position position="692"/>
    </location>
</feature>
<feature type="coiled-coil region" evidence="37">
    <location>
        <begin position="1366"/>
        <end position="1460"/>
    </location>
</feature>
<evidence type="ECO:0000256" key="36">
    <source>
        <dbReference type="PROSITE-ProRule" id="PRU10141"/>
    </source>
</evidence>
<dbReference type="InterPro" id="IPR000719">
    <property type="entry name" value="Prot_kinase_dom"/>
</dbReference>
<gene>
    <name evidence="43" type="ORF">DPX16_21474</name>
</gene>
<keyword evidence="39" id="KW-0472">Membrane</keyword>
<dbReference type="InterPro" id="IPR027640">
    <property type="entry name" value="Kinesin-like_fam"/>
</dbReference>
<evidence type="ECO:0000256" key="22">
    <source>
        <dbReference type="ARBA" id="ARBA00023157"/>
    </source>
</evidence>
<dbReference type="InterPro" id="IPR001752">
    <property type="entry name" value="Kinesin_motor_dom"/>
</dbReference>
<evidence type="ECO:0000256" key="32">
    <source>
        <dbReference type="PIRSR" id="PIRSR000615-4"/>
    </source>
</evidence>
<evidence type="ECO:0000256" key="14">
    <source>
        <dbReference type="ARBA" id="ARBA00022741"/>
    </source>
</evidence>
<evidence type="ECO:0000256" key="20">
    <source>
        <dbReference type="ARBA" id="ARBA00023125"/>
    </source>
</evidence>
<dbReference type="GO" id="GO:0003777">
    <property type="term" value="F:microtubule motor activity"/>
    <property type="evidence" value="ECO:0007669"/>
    <property type="project" value="InterPro"/>
</dbReference>
<keyword evidence="10" id="KW-0808">Transferase</keyword>
<evidence type="ECO:0000256" key="34">
    <source>
        <dbReference type="PIRSR" id="PIRSR500947-52"/>
    </source>
</evidence>
<dbReference type="PIRSF" id="PIRSF500947">
    <property type="entry name" value="CSF-1_receptor"/>
    <property type="match status" value="1"/>
</dbReference>
<evidence type="ECO:0000256" key="31">
    <source>
        <dbReference type="PIRSR" id="PIRSR000615-3"/>
    </source>
</evidence>
<evidence type="ECO:0000256" key="18">
    <source>
        <dbReference type="ARBA" id="ARBA00023014"/>
    </source>
</evidence>
<feature type="region of interest" description="Disordered" evidence="38">
    <location>
        <begin position="908"/>
        <end position="932"/>
    </location>
</feature>
<feature type="domain" description="Ig-like" evidence="42">
    <location>
        <begin position="181"/>
        <end position="274"/>
    </location>
</feature>
<dbReference type="Gene3D" id="3.40.850.10">
    <property type="entry name" value="Kinesin motor domain"/>
    <property type="match status" value="1"/>
</dbReference>
<dbReference type="Proteomes" id="UP000281406">
    <property type="component" value="Unassembled WGS sequence"/>
</dbReference>
<keyword evidence="24" id="KW-0325">Glycoprotein</keyword>
<dbReference type="InterPro" id="IPR019821">
    <property type="entry name" value="Kinesin_motor_CS"/>
</dbReference>
<dbReference type="InterPro" id="IPR036961">
    <property type="entry name" value="Kinesin_motor_dom_sf"/>
</dbReference>
<evidence type="ECO:0000256" key="19">
    <source>
        <dbReference type="ARBA" id="ARBA00023054"/>
    </source>
</evidence>
<dbReference type="InterPro" id="IPR013783">
    <property type="entry name" value="Ig-like_fold"/>
</dbReference>
<proteinExistence type="inferred from homology"/>
<dbReference type="CDD" id="cd22265">
    <property type="entry name" value="UDM1_RNF168"/>
    <property type="match status" value="1"/>
</dbReference>
<dbReference type="InterPro" id="IPR027417">
    <property type="entry name" value="P-loop_NTPase"/>
</dbReference>
<feature type="coiled-coil region" evidence="37">
    <location>
        <begin position="1949"/>
        <end position="2000"/>
    </location>
</feature>
<feature type="binding site" evidence="31">
    <location>
        <position position="710"/>
    </location>
    <ligand>
        <name>Mg(2+)</name>
        <dbReference type="ChEBI" id="CHEBI:18420"/>
    </ligand>
</feature>
<dbReference type="EC" id="2.7.10.1" evidence="6"/>
<dbReference type="PROSITE" id="PS50835">
    <property type="entry name" value="IG_LIKE"/>
    <property type="match status" value="2"/>
</dbReference>
<dbReference type="PRINTS" id="PR00109">
    <property type="entry name" value="TYRKINASE"/>
</dbReference>